<feature type="domain" description="Glycosyltransferase family 28 N-terminal" evidence="11">
    <location>
        <begin position="5"/>
        <end position="143"/>
    </location>
</feature>
<comment type="catalytic activity">
    <reaction evidence="10">
        <text>di-trans,octa-cis-undecaprenyl diphospho-N-acetyl-alpha-D-muramoyl-L-alanyl-D-glutamyl-meso-2,6-diaminopimeloyl-D-alanyl-D-alanine + UDP-N-acetyl-alpha-D-glucosamine = di-trans,octa-cis-undecaprenyl diphospho-[N-acetyl-alpha-D-glucosaminyl-(1-&gt;4)]-N-acetyl-alpha-D-muramoyl-L-alanyl-D-glutamyl-meso-2,6-diaminopimeloyl-D-alanyl-D-alanine + UDP + H(+)</text>
        <dbReference type="Rhea" id="RHEA:31227"/>
        <dbReference type="ChEBI" id="CHEBI:15378"/>
        <dbReference type="ChEBI" id="CHEBI:57705"/>
        <dbReference type="ChEBI" id="CHEBI:58223"/>
        <dbReference type="ChEBI" id="CHEBI:61387"/>
        <dbReference type="ChEBI" id="CHEBI:61388"/>
        <dbReference type="EC" id="2.4.1.227"/>
    </reaction>
</comment>
<keyword evidence="8 10" id="KW-0131">Cell cycle</keyword>
<protein>
    <recommendedName>
        <fullName evidence="10">UDP-N-acetylglucosamine--N-acetylmuramyl-(pentapeptide) pyrophosphoryl-undecaprenol N-acetylglucosamine transferase</fullName>
        <ecNumber evidence="10">2.4.1.227</ecNumber>
    </recommendedName>
    <alternativeName>
        <fullName evidence="10">Undecaprenyl-PP-MurNAc-pentapeptide-UDPGlcNAc GlcNAc transferase</fullName>
    </alternativeName>
</protein>
<evidence type="ECO:0000256" key="3">
    <source>
        <dbReference type="ARBA" id="ARBA00022676"/>
    </source>
</evidence>
<comment type="pathway">
    <text evidence="10">Cell wall biogenesis; peptidoglycan biosynthesis.</text>
</comment>
<keyword evidence="7 10" id="KW-0472">Membrane</keyword>
<dbReference type="InterPro" id="IPR004276">
    <property type="entry name" value="GlycoTrans_28_N"/>
</dbReference>
<keyword evidence="2 10" id="KW-0132">Cell division</keyword>
<dbReference type="InterPro" id="IPR006009">
    <property type="entry name" value="GlcNAc_MurG"/>
</dbReference>
<keyword evidence="4 10" id="KW-0808">Transferase</keyword>
<evidence type="ECO:0000256" key="7">
    <source>
        <dbReference type="ARBA" id="ARBA00023136"/>
    </source>
</evidence>
<feature type="binding site" evidence="10">
    <location>
        <position position="168"/>
    </location>
    <ligand>
        <name>UDP-N-acetyl-alpha-D-glucosamine</name>
        <dbReference type="ChEBI" id="CHEBI:57705"/>
    </ligand>
</feature>
<dbReference type="Pfam" id="PF03033">
    <property type="entry name" value="Glyco_transf_28"/>
    <property type="match status" value="1"/>
</dbReference>
<dbReference type="NCBIfam" id="TIGR01133">
    <property type="entry name" value="murG"/>
    <property type="match status" value="1"/>
</dbReference>
<dbReference type="OrthoDB" id="9808936at2"/>
<keyword evidence="6 10" id="KW-0573">Peptidoglycan synthesis</keyword>
<evidence type="ECO:0000313" key="14">
    <source>
        <dbReference type="Proteomes" id="UP000282957"/>
    </source>
</evidence>
<dbReference type="CDD" id="cd03785">
    <property type="entry name" value="GT28_MurG"/>
    <property type="match status" value="1"/>
</dbReference>
<dbReference type="EC" id="2.4.1.227" evidence="10"/>
<dbReference type="GO" id="GO:0071555">
    <property type="term" value="P:cell wall organization"/>
    <property type="evidence" value="ECO:0007669"/>
    <property type="project" value="UniProtKB-KW"/>
</dbReference>
<dbReference type="GO" id="GO:0008360">
    <property type="term" value="P:regulation of cell shape"/>
    <property type="evidence" value="ECO:0007669"/>
    <property type="project" value="UniProtKB-KW"/>
</dbReference>
<gene>
    <name evidence="10 13" type="primary">murG</name>
    <name evidence="13" type="ORF">EOD42_06415</name>
</gene>
<comment type="subcellular location">
    <subcellularLocation>
        <location evidence="10">Cell membrane</location>
        <topology evidence="10">Peripheral membrane protein</topology>
        <orientation evidence="10">Cytoplasmic side</orientation>
    </subcellularLocation>
</comment>
<dbReference type="SUPFAM" id="SSF53756">
    <property type="entry name" value="UDP-Glycosyltransferase/glycogen phosphorylase"/>
    <property type="match status" value="1"/>
</dbReference>
<dbReference type="Pfam" id="PF04101">
    <property type="entry name" value="Glyco_tran_28_C"/>
    <property type="match status" value="1"/>
</dbReference>
<feature type="binding site" evidence="10">
    <location>
        <begin position="12"/>
        <end position="14"/>
    </location>
    <ligand>
        <name>UDP-N-acetyl-alpha-D-glucosamine</name>
        <dbReference type="ChEBI" id="CHEBI:57705"/>
    </ligand>
</feature>
<feature type="domain" description="Glycosyl transferase family 28 C-terminal" evidence="12">
    <location>
        <begin position="188"/>
        <end position="352"/>
    </location>
</feature>
<evidence type="ECO:0000259" key="11">
    <source>
        <dbReference type="Pfam" id="PF03033"/>
    </source>
</evidence>
<evidence type="ECO:0000259" key="12">
    <source>
        <dbReference type="Pfam" id="PF04101"/>
    </source>
</evidence>
<evidence type="ECO:0000256" key="9">
    <source>
        <dbReference type="ARBA" id="ARBA00023316"/>
    </source>
</evidence>
<comment type="caution">
    <text evidence="10">Lacks conserved residue(s) required for the propagation of feature annotation.</text>
</comment>
<dbReference type="PANTHER" id="PTHR21015">
    <property type="entry name" value="UDP-N-ACETYLGLUCOSAMINE--N-ACETYLMURAMYL-(PENTAPEPTIDE) PYROPHOSPHORYL-UNDECAPRENOL N-ACETYLGLUCOSAMINE TRANSFERASE 1"/>
    <property type="match status" value="1"/>
</dbReference>
<evidence type="ECO:0000256" key="1">
    <source>
        <dbReference type="ARBA" id="ARBA00022475"/>
    </source>
</evidence>
<dbReference type="UniPathway" id="UPA00219"/>
<evidence type="ECO:0000256" key="2">
    <source>
        <dbReference type="ARBA" id="ARBA00022618"/>
    </source>
</evidence>
<evidence type="ECO:0000256" key="8">
    <source>
        <dbReference type="ARBA" id="ARBA00023306"/>
    </source>
</evidence>
<dbReference type="AlphaFoldDB" id="A0A437MIH4"/>
<dbReference type="InterPro" id="IPR007235">
    <property type="entry name" value="Glyco_trans_28_C"/>
</dbReference>
<feature type="binding site" evidence="10">
    <location>
        <position position="127"/>
    </location>
    <ligand>
        <name>UDP-N-acetyl-alpha-D-glucosamine</name>
        <dbReference type="ChEBI" id="CHEBI:57705"/>
    </ligand>
</feature>
<reference evidence="13 14" key="1">
    <citation type="submission" date="2019-01" db="EMBL/GenBank/DDBJ databases">
        <authorList>
            <person name="Chen W.-M."/>
        </authorList>
    </citation>
    <scope>NUCLEOTIDE SEQUENCE [LARGE SCALE GENOMIC DNA]</scope>
    <source>
        <strain evidence="13 14">CCP-6</strain>
    </source>
</reference>
<dbReference type="GO" id="GO:0005886">
    <property type="term" value="C:plasma membrane"/>
    <property type="evidence" value="ECO:0007669"/>
    <property type="project" value="UniProtKB-SubCell"/>
</dbReference>
<evidence type="ECO:0000256" key="5">
    <source>
        <dbReference type="ARBA" id="ARBA00022960"/>
    </source>
</evidence>
<keyword evidence="9 10" id="KW-0961">Cell wall biogenesis/degradation</keyword>
<keyword evidence="3 10" id="KW-0328">Glycosyltransferase</keyword>
<dbReference type="Gene3D" id="3.40.50.2000">
    <property type="entry name" value="Glycogen Phosphorylase B"/>
    <property type="match status" value="2"/>
</dbReference>
<organism evidence="13 14">
    <name type="scientific">Rhodovarius crocodyli</name>
    <dbReference type="NCBI Taxonomy" id="1979269"/>
    <lineage>
        <taxon>Bacteria</taxon>
        <taxon>Pseudomonadati</taxon>
        <taxon>Pseudomonadota</taxon>
        <taxon>Alphaproteobacteria</taxon>
        <taxon>Acetobacterales</taxon>
        <taxon>Roseomonadaceae</taxon>
        <taxon>Rhodovarius</taxon>
    </lineage>
</organism>
<comment type="function">
    <text evidence="10">Cell wall formation. Catalyzes the transfer of a GlcNAc subunit on undecaprenyl-pyrophosphoryl-MurNAc-pentapeptide (lipid intermediate I) to form undecaprenyl-pyrophosphoryl-MurNAc-(pentapeptide)GlcNAc (lipid intermediate II).</text>
</comment>
<dbReference type="Proteomes" id="UP000282957">
    <property type="component" value="Unassembled WGS sequence"/>
</dbReference>
<evidence type="ECO:0000256" key="6">
    <source>
        <dbReference type="ARBA" id="ARBA00022984"/>
    </source>
</evidence>
<dbReference type="GO" id="GO:0051301">
    <property type="term" value="P:cell division"/>
    <property type="evidence" value="ECO:0007669"/>
    <property type="project" value="UniProtKB-KW"/>
</dbReference>
<dbReference type="GO" id="GO:0050511">
    <property type="term" value="F:undecaprenyldiphospho-muramoylpentapeptide beta-N-acetylglucosaminyltransferase activity"/>
    <property type="evidence" value="ECO:0007669"/>
    <property type="project" value="UniProtKB-UniRule"/>
</dbReference>
<comment type="similarity">
    <text evidence="10">Belongs to the glycosyltransferase 28 family. MurG subfamily.</text>
</comment>
<name>A0A437MIH4_9PROT</name>
<dbReference type="PANTHER" id="PTHR21015:SF22">
    <property type="entry name" value="GLYCOSYLTRANSFERASE"/>
    <property type="match status" value="1"/>
</dbReference>
<dbReference type="HAMAP" id="MF_00033">
    <property type="entry name" value="MurG"/>
    <property type="match status" value="1"/>
</dbReference>
<evidence type="ECO:0000256" key="10">
    <source>
        <dbReference type="HAMAP-Rule" id="MF_00033"/>
    </source>
</evidence>
<sequence length="365" mass="38186">MDRPIAIAAGGTGGHLFPAEALATELLARGHRIVLFTDARSTAFLSTAFAEAERFVLRGEGMAGRGVRKAMRGATQLMAGTWQARRILKRIDAAAVVGFGGYPAIPPALAAFSLAGRRPRVILHEQNGVLGRANRLLAPRADALALSFAHTSRVPQGAKVHVVGNPVRQAIVELASQPYPAPDVGLRILVLGGSLGARVFSELVPAAIAALPPELRARLMITQQVRAEDLDKVRAAYQSMGIPAELSSFFPDVARRLAGTHLVISRAGASSVAELACAGRPSLLVPLPGAIDDHQVANAKVLADAGAAHILPQAGLTPDRLAAEITGYLNFPARLEAAHRAAASLARPGAVKELADLVLNLIENS</sequence>
<dbReference type="GO" id="GO:0009252">
    <property type="term" value="P:peptidoglycan biosynthetic process"/>
    <property type="evidence" value="ECO:0007669"/>
    <property type="project" value="UniProtKB-UniRule"/>
</dbReference>
<feature type="binding site" evidence="10">
    <location>
        <position position="295"/>
    </location>
    <ligand>
        <name>UDP-N-acetyl-alpha-D-glucosamine</name>
        <dbReference type="ChEBI" id="CHEBI:57705"/>
    </ligand>
</feature>
<comment type="caution">
    <text evidence="13">The sequence shown here is derived from an EMBL/GenBank/DDBJ whole genome shotgun (WGS) entry which is preliminary data.</text>
</comment>
<dbReference type="GO" id="GO:0005975">
    <property type="term" value="P:carbohydrate metabolic process"/>
    <property type="evidence" value="ECO:0007669"/>
    <property type="project" value="InterPro"/>
</dbReference>
<accession>A0A437MIH4</accession>
<dbReference type="GO" id="GO:0051991">
    <property type="term" value="F:UDP-N-acetyl-D-glucosamine:N-acetylmuramoyl-L-alanyl-D-glutamyl-meso-2,6-diaminopimelyl-D-alanyl-D-alanine-diphosphoundecaprenol 4-beta-N-acetylglucosaminlytransferase activity"/>
    <property type="evidence" value="ECO:0007669"/>
    <property type="project" value="RHEA"/>
</dbReference>
<keyword evidence="14" id="KW-1185">Reference proteome</keyword>
<keyword evidence="1 10" id="KW-1003">Cell membrane</keyword>
<keyword evidence="5 10" id="KW-0133">Cell shape</keyword>
<proteinExistence type="inferred from homology"/>
<feature type="binding site" evidence="10">
    <location>
        <position position="194"/>
    </location>
    <ligand>
        <name>UDP-N-acetyl-alpha-D-glucosamine</name>
        <dbReference type="ChEBI" id="CHEBI:57705"/>
    </ligand>
</feature>
<dbReference type="RefSeq" id="WP_127786686.1">
    <property type="nucleotide sequence ID" value="NZ_SACL01000002.1"/>
</dbReference>
<evidence type="ECO:0000313" key="13">
    <source>
        <dbReference type="EMBL" id="RVT97458.1"/>
    </source>
</evidence>
<dbReference type="EMBL" id="SACL01000002">
    <property type="protein sequence ID" value="RVT97458.1"/>
    <property type="molecule type" value="Genomic_DNA"/>
</dbReference>
<evidence type="ECO:0000256" key="4">
    <source>
        <dbReference type="ARBA" id="ARBA00022679"/>
    </source>
</evidence>